<dbReference type="Pfam" id="PF10698">
    <property type="entry name" value="DUF2505"/>
    <property type="match status" value="1"/>
</dbReference>
<dbReference type="HOGENOM" id="CLU_136191_0_0_6"/>
<protein>
    <recommendedName>
        <fullName evidence="3">DUF2505 domain-containing protein</fullName>
    </recommendedName>
</protein>
<evidence type="ECO:0008006" key="3">
    <source>
        <dbReference type="Google" id="ProtNLM"/>
    </source>
</evidence>
<dbReference type="EMBL" id="CP007151">
    <property type="protein sequence ID" value="AHI28200.1"/>
    <property type="molecule type" value="Genomic_DNA"/>
</dbReference>
<gene>
    <name evidence="1" type="ORF">AU14_04930</name>
</gene>
<name>W5YGQ3_9GAMM</name>
<evidence type="ECO:0000313" key="1">
    <source>
        <dbReference type="EMBL" id="AHI28200.1"/>
    </source>
</evidence>
<dbReference type="Proteomes" id="UP000061489">
    <property type="component" value="Chromosome"/>
</dbReference>
<dbReference type="InterPro" id="IPR019639">
    <property type="entry name" value="DUF2505"/>
</dbReference>
<dbReference type="STRING" id="1420916.AU14_04930"/>
<dbReference type="OrthoDB" id="6194561at2"/>
<sequence>MELELTHPYDAGLNDVLGTFFSRDRILEKNTREGSRNVKVRELILDEASARIVIEREVTSSTDVPSILASFHREWNEVSQDEHWFRKSEDEWHCEFRVRIDGVPAKVRGIMKLKGDGQSCTNQVSLKVRSDLPLIGKKIAKFLAEDSRIKIEEEYQATRRLLQQD</sequence>
<dbReference type="AlphaFoldDB" id="W5YGQ3"/>
<accession>W5YGQ3</accession>
<keyword evidence="2" id="KW-1185">Reference proteome</keyword>
<evidence type="ECO:0000313" key="2">
    <source>
        <dbReference type="Proteomes" id="UP000061489"/>
    </source>
</evidence>
<organism evidence="1 2">
    <name type="scientific">Marinobacter similis</name>
    <dbReference type="NCBI Taxonomy" id="1420916"/>
    <lineage>
        <taxon>Bacteria</taxon>
        <taxon>Pseudomonadati</taxon>
        <taxon>Pseudomonadota</taxon>
        <taxon>Gammaproteobacteria</taxon>
        <taxon>Pseudomonadales</taxon>
        <taxon>Marinobacteraceae</taxon>
        <taxon>Marinobacter</taxon>
    </lineage>
</organism>
<dbReference type="KEGG" id="msx:AU14_04930"/>
<reference evidence="1 2" key="1">
    <citation type="journal article" date="2014" name="Genome Announc.">
        <title>Draft Genome Sequences of Marinobacter similis A3d10T and Marinobacter salarius R9SW1T.</title>
        <authorList>
            <person name="Ivanova E.P."/>
            <person name="Ng H.J."/>
            <person name="Webb H.K."/>
            <person name="Feng G."/>
            <person name="Oshima K."/>
            <person name="Hattori M."/>
            <person name="Ohkuma M."/>
            <person name="Sergeev A.F."/>
            <person name="Mikhailov V.V."/>
            <person name="Crawford R.J."/>
            <person name="Sawabe T."/>
        </authorList>
    </citation>
    <scope>NUCLEOTIDE SEQUENCE [LARGE SCALE GENOMIC DNA]</scope>
    <source>
        <strain evidence="1 2">A3d10</strain>
    </source>
</reference>
<dbReference type="RefSeq" id="WP_041339352.1">
    <property type="nucleotide sequence ID" value="NZ_CP007151.1"/>
</dbReference>
<proteinExistence type="predicted"/>